<gene>
    <name evidence="7" type="ORF">FNH21_13125</name>
</gene>
<accession>A0A7X1NRN1</accession>
<keyword evidence="5" id="KW-0046">Antibiotic resistance</keyword>
<dbReference type="GO" id="GO:0016887">
    <property type="term" value="F:ATP hydrolysis activity"/>
    <property type="evidence" value="ECO:0007669"/>
    <property type="project" value="InterPro"/>
</dbReference>
<evidence type="ECO:0000313" key="8">
    <source>
        <dbReference type="Proteomes" id="UP000326464"/>
    </source>
</evidence>
<name>A0A7X1NRN1_9MICC</name>
<dbReference type="InterPro" id="IPR003439">
    <property type="entry name" value="ABC_transporter-like_ATP-bd"/>
</dbReference>
<dbReference type="GO" id="GO:0046677">
    <property type="term" value="P:response to antibiotic"/>
    <property type="evidence" value="ECO:0007669"/>
    <property type="project" value="UniProtKB-KW"/>
</dbReference>
<evidence type="ECO:0000313" key="7">
    <source>
        <dbReference type="EMBL" id="MPY11643.1"/>
    </source>
</evidence>
<keyword evidence="8" id="KW-1185">Reference proteome</keyword>
<evidence type="ECO:0000256" key="3">
    <source>
        <dbReference type="ARBA" id="ARBA00022741"/>
    </source>
</evidence>
<comment type="caution">
    <text evidence="7">The sequence shown here is derived from an EMBL/GenBank/DDBJ whole genome shotgun (WGS) entry which is preliminary data.</text>
</comment>
<dbReference type="InterPro" id="IPR027417">
    <property type="entry name" value="P-loop_NTPase"/>
</dbReference>
<dbReference type="InterPro" id="IPR003593">
    <property type="entry name" value="AAA+_ATPase"/>
</dbReference>
<dbReference type="InterPro" id="IPR050763">
    <property type="entry name" value="ABC_transporter_ATP-binding"/>
</dbReference>
<comment type="subcellular location">
    <subcellularLocation>
        <location evidence="1">Cell membrane</location>
        <topology evidence="1">Peripheral membrane protein</topology>
    </subcellularLocation>
</comment>
<dbReference type="Pfam" id="PF00005">
    <property type="entry name" value="ABC_tran"/>
    <property type="match status" value="1"/>
</dbReference>
<dbReference type="GO" id="GO:0005886">
    <property type="term" value="C:plasma membrane"/>
    <property type="evidence" value="ECO:0007669"/>
    <property type="project" value="UniProtKB-SubCell"/>
</dbReference>
<dbReference type="SMART" id="SM00382">
    <property type="entry name" value="AAA"/>
    <property type="match status" value="1"/>
</dbReference>
<dbReference type="EMBL" id="VJXX01000004">
    <property type="protein sequence ID" value="MPY11643.1"/>
    <property type="molecule type" value="Genomic_DNA"/>
</dbReference>
<sequence>MTTTPSSQSTSTRAVESDTIAVAAEGLRCSYGSYEAVHGIDLSIRNGEFFALLGTNGAGKTTTMETLEGHRPASSGTVSVLGGDPYRDKASIRPRIGIMLQEAGFADDLTVEETCRLWLRLSSADPRGRGAAEVIAHGLDVLDLAGKASTRVKMLSGGQRRRLDLLLATAGEPDLLFLDEPTTGLDPESRERTWELVSGLNDAGTTVVLTTHYLEEAEMYADRLAIMHDGAIAVEGTLADVLNREPAVIAFEVDAAVDVLPLSALGLAPAFTPTPSTTRVTLPTGDLQGDLWKVLSWADTHRLHLDRLSASEASLAAVFRRVSVGASA</sequence>
<reference evidence="8" key="1">
    <citation type="submission" date="2019-07" db="EMBL/GenBank/DDBJ databases">
        <title>Arthrobacter KR32 sp. nov., isolated from mountain cheese made of cows milk.</title>
        <authorList>
            <person name="Flegler A."/>
        </authorList>
    </citation>
    <scope>NUCLEOTIDE SEQUENCE [LARGE SCALE GENOMIC DNA]</scope>
    <source>
        <strain evidence="8">KR32</strain>
    </source>
</reference>
<dbReference type="AlphaFoldDB" id="A0A7X1NRN1"/>
<dbReference type="PROSITE" id="PS50893">
    <property type="entry name" value="ABC_TRANSPORTER_2"/>
    <property type="match status" value="1"/>
</dbReference>
<keyword evidence="2" id="KW-0813">Transport</keyword>
<evidence type="ECO:0000256" key="2">
    <source>
        <dbReference type="ARBA" id="ARBA00022448"/>
    </source>
</evidence>
<dbReference type="Gene3D" id="3.40.50.300">
    <property type="entry name" value="P-loop containing nucleotide triphosphate hydrolases"/>
    <property type="match status" value="1"/>
</dbReference>
<organism evidence="7 8">
    <name type="scientific">Arthrobacter bussei</name>
    <dbReference type="NCBI Taxonomy" id="2594179"/>
    <lineage>
        <taxon>Bacteria</taxon>
        <taxon>Bacillati</taxon>
        <taxon>Actinomycetota</taxon>
        <taxon>Actinomycetes</taxon>
        <taxon>Micrococcales</taxon>
        <taxon>Micrococcaceae</taxon>
        <taxon>Arthrobacter</taxon>
    </lineage>
</organism>
<dbReference type="GO" id="GO:0005524">
    <property type="term" value="F:ATP binding"/>
    <property type="evidence" value="ECO:0007669"/>
    <property type="project" value="UniProtKB-KW"/>
</dbReference>
<evidence type="ECO:0000256" key="1">
    <source>
        <dbReference type="ARBA" id="ARBA00004202"/>
    </source>
</evidence>
<protein>
    <submittedName>
        <fullName evidence="7">ABC transporter ATP-binding protein</fullName>
    </submittedName>
</protein>
<feature type="domain" description="ABC transporter" evidence="6">
    <location>
        <begin position="15"/>
        <end position="254"/>
    </location>
</feature>
<dbReference type="OrthoDB" id="9804819at2"/>
<dbReference type="PROSITE" id="PS00211">
    <property type="entry name" value="ABC_TRANSPORTER_1"/>
    <property type="match status" value="1"/>
</dbReference>
<keyword evidence="4 7" id="KW-0067">ATP-binding</keyword>
<dbReference type="SUPFAM" id="SSF52540">
    <property type="entry name" value="P-loop containing nucleoside triphosphate hydrolases"/>
    <property type="match status" value="1"/>
</dbReference>
<evidence type="ECO:0000256" key="5">
    <source>
        <dbReference type="ARBA" id="ARBA00023251"/>
    </source>
</evidence>
<keyword evidence="3" id="KW-0547">Nucleotide-binding</keyword>
<evidence type="ECO:0000256" key="4">
    <source>
        <dbReference type="ARBA" id="ARBA00022840"/>
    </source>
</evidence>
<evidence type="ECO:0000259" key="6">
    <source>
        <dbReference type="PROSITE" id="PS50893"/>
    </source>
</evidence>
<dbReference type="RefSeq" id="WP_152816386.1">
    <property type="nucleotide sequence ID" value="NZ_VJXX01000004.1"/>
</dbReference>
<dbReference type="Proteomes" id="UP000326464">
    <property type="component" value="Unassembled WGS sequence"/>
</dbReference>
<proteinExistence type="predicted"/>
<dbReference type="CDD" id="cd03230">
    <property type="entry name" value="ABC_DR_subfamily_A"/>
    <property type="match status" value="1"/>
</dbReference>
<dbReference type="PANTHER" id="PTHR42711">
    <property type="entry name" value="ABC TRANSPORTER ATP-BINDING PROTEIN"/>
    <property type="match status" value="1"/>
</dbReference>
<dbReference type="InterPro" id="IPR017871">
    <property type="entry name" value="ABC_transporter-like_CS"/>
</dbReference>
<dbReference type="PANTHER" id="PTHR42711:SF17">
    <property type="entry name" value="ABC TRANSPORTER ATP-BINDING PROTEIN"/>
    <property type="match status" value="1"/>
</dbReference>